<dbReference type="InterPro" id="IPR009679">
    <property type="entry name" value="Phage_186_CII-like"/>
</dbReference>
<dbReference type="AlphaFoldDB" id="A0AB73QKN4"/>
<comment type="caution">
    <text evidence="1">The sequence shown here is derived from an EMBL/GenBank/DDBJ whole genome shotgun (WGS) entry which is preliminary data.</text>
</comment>
<evidence type="ECO:0000313" key="1">
    <source>
        <dbReference type="EMBL" id="OVZ79549.1"/>
    </source>
</evidence>
<evidence type="ECO:0000313" key="2">
    <source>
        <dbReference type="Proteomes" id="UP000195840"/>
    </source>
</evidence>
<organism evidence="1 2">
    <name type="scientific">Yersinia kristensenii</name>
    <dbReference type="NCBI Taxonomy" id="28152"/>
    <lineage>
        <taxon>Bacteria</taxon>
        <taxon>Pseudomonadati</taxon>
        <taxon>Pseudomonadota</taxon>
        <taxon>Gammaproteobacteria</taxon>
        <taxon>Enterobacterales</taxon>
        <taxon>Yersiniaceae</taxon>
        <taxon>Yersinia</taxon>
    </lineage>
</organism>
<sequence>MFEKQTGKQLHWDSALRRFAGMTDIQQLAESVAINPQTLRNKLNPAQPHELTVIEMLRITHLTGDYTLLDGLLAQLGRLPSMKMADKTDCCDLPECILQITAATGSLANETVQMMADNRLSKLRKDTMVTQANQAVQNLAMFAYSIEERFHSISELPPVFKNTPITISKTNILPI</sequence>
<protein>
    <submittedName>
        <fullName evidence="1">Uncharacterized protein</fullName>
    </submittedName>
</protein>
<name>A0AB73QKN4_YERKR</name>
<proteinExistence type="predicted"/>
<dbReference type="RefSeq" id="WP_054887986.1">
    <property type="nucleotide sequence ID" value="NZ_CAWNET010000009.1"/>
</dbReference>
<dbReference type="GO" id="GO:0003677">
    <property type="term" value="F:DNA binding"/>
    <property type="evidence" value="ECO:0007669"/>
    <property type="project" value="InterPro"/>
</dbReference>
<gene>
    <name evidence="1" type="ORF">CBW52_14915</name>
</gene>
<dbReference type="Proteomes" id="UP000195840">
    <property type="component" value="Unassembled WGS sequence"/>
</dbReference>
<dbReference type="GeneID" id="61900711"/>
<dbReference type="EMBL" id="NHOG01000017">
    <property type="protein sequence ID" value="OVZ79549.1"/>
    <property type="molecule type" value="Genomic_DNA"/>
</dbReference>
<keyword evidence="2" id="KW-1185">Reference proteome</keyword>
<reference evidence="1 2" key="1">
    <citation type="submission" date="2017-05" db="EMBL/GenBank/DDBJ databases">
        <title>Whole genome sequencing of Yersinia kristensenii.</title>
        <authorList>
            <person name="Campioni F."/>
        </authorList>
    </citation>
    <scope>NUCLEOTIDE SEQUENCE [LARGE SCALE GENOMIC DNA]</scope>
    <source>
        <strain evidence="1 2">CFSAN060538</strain>
    </source>
</reference>
<dbReference type="Pfam" id="PF06892">
    <property type="entry name" value="Phage_CP76"/>
    <property type="match status" value="1"/>
</dbReference>
<accession>A0AB73QKN4</accession>